<evidence type="ECO:0000313" key="2">
    <source>
        <dbReference type="EMBL" id="RPD95885.1"/>
    </source>
</evidence>
<feature type="non-terminal residue" evidence="2">
    <location>
        <position position="1"/>
    </location>
</feature>
<name>A0A3N4NK49_9GAMM</name>
<keyword evidence="3" id="KW-1185">Reference proteome</keyword>
<feature type="region of interest" description="Disordered" evidence="1">
    <location>
        <begin position="60"/>
        <end position="82"/>
    </location>
</feature>
<gene>
    <name evidence="2" type="ORF">BBB56_19775</name>
</gene>
<sequence length="82" mass="8325">QYDAAATAAERQRNGVAPQSVGGFWPSRFAPAGGLAAAPALPCMCLARVLYGTAGNCSAGSLSSHARRANTDENEKGGLKGF</sequence>
<accession>A0A3N4NK49</accession>
<evidence type="ECO:0000313" key="3">
    <source>
        <dbReference type="Proteomes" id="UP000281332"/>
    </source>
</evidence>
<dbReference type="Proteomes" id="UP000281332">
    <property type="component" value="Unassembled WGS sequence"/>
</dbReference>
<proteinExistence type="predicted"/>
<reference evidence="2 3" key="1">
    <citation type="submission" date="2018-11" db="EMBL/GenBank/DDBJ databases">
        <title>Whole genome sequencing of Pantoea sp. RIT388.</title>
        <authorList>
            <person name="Gan H.M."/>
            <person name="Hudson A.O."/>
        </authorList>
    </citation>
    <scope>NUCLEOTIDE SEQUENCE [LARGE SCALE GENOMIC DNA]</scope>
    <source>
        <strain evidence="2 3">RIT388</strain>
    </source>
</reference>
<feature type="compositionally biased region" description="Basic and acidic residues" evidence="1">
    <location>
        <begin position="69"/>
        <end position="82"/>
    </location>
</feature>
<comment type="caution">
    <text evidence="2">The sequence shown here is derived from an EMBL/GenBank/DDBJ whole genome shotgun (WGS) entry which is preliminary data.</text>
</comment>
<dbReference type="AlphaFoldDB" id="A0A3N4NK49"/>
<evidence type="ECO:0000256" key="1">
    <source>
        <dbReference type="SAM" id="MobiDB-lite"/>
    </source>
</evidence>
<organism evidence="2 3">
    <name type="scientific">Candidatus Pantoea deserta</name>
    <dbReference type="NCBI Taxonomy" id="1869313"/>
    <lineage>
        <taxon>Bacteria</taxon>
        <taxon>Pseudomonadati</taxon>
        <taxon>Pseudomonadota</taxon>
        <taxon>Gammaproteobacteria</taxon>
        <taxon>Enterobacterales</taxon>
        <taxon>Erwiniaceae</taxon>
        <taxon>Pantoea</taxon>
    </lineage>
</organism>
<protein>
    <submittedName>
        <fullName evidence="2">Uncharacterized protein</fullName>
    </submittedName>
</protein>
<dbReference type="EMBL" id="RMVG01000020">
    <property type="protein sequence ID" value="RPD95885.1"/>
    <property type="molecule type" value="Genomic_DNA"/>
</dbReference>